<feature type="signal peptide" evidence="5">
    <location>
        <begin position="1"/>
        <end position="22"/>
    </location>
</feature>
<sequence>MMINFQKTKPHFFLLSIGILFASCLSNVDEVEELDPCDAITFSVDVKPIIDSNCIQCHGTGGNFPNLTTYTGVSTNATIVKTEIVSKRMPQGGSLSDAEIQAISCWVDAGALNN</sequence>
<dbReference type="SUPFAM" id="SSF46626">
    <property type="entry name" value="Cytochrome c"/>
    <property type="match status" value="1"/>
</dbReference>
<keyword evidence="2 4" id="KW-0479">Metal-binding</keyword>
<evidence type="ECO:0000256" key="4">
    <source>
        <dbReference type="PROSITE-ProRule" id="PRU00433"/>
    </source>
</evidence>
<evidence type="ECO:0000259" key="6">
    <source>
        <dbReference type="PROSITE" id="PS51007"/>
    </source>
</evidence>
<feature type="domain" description="Cytochrome c" evidence="6">
    <location>
        <begin position="33"/>
        <end position="111"/>
    </location>
</feature>
<accession>A0A2S7WL84</accession>
<keyword evidence="5" id="KW-0732">Signal</keyword>
<dbReference type="EMBL" id="MSCN01000001">
    <property type="protein sequence ID" value="PQJ78364.1"/>
    <property type="molecule type" value="Genomic_DNA"/>
</dbReference>
<dbReference type="GO" id="GO:0009055">
    <property type="term" value="F:electron transfer activity"/>
    <property type="evidence" value="ECO:0007669"/>
    <property type="project" value="InterPro"/>
</dbReference>
<evidence type="ECO:0000256" key="2">
    <source>
        <dbReference type="ARBA" id="ARBA00022723"/>
    </source>
</evidence>
<evidence type="ECO:0000256" key="1">
    <source>
        <dbReference type="ARBA" id="ARBA00022617"/>
    </source>
</evidence>
<dbReference type="InterPro" id="IPR036909">
    <property type="entry name" value="Cyt_c-like_dom_sf"/>
</dbReference>
<dbReference type="PROSITE" id="PS51257">
    <property type="entry name" value="PROKAR_LIPOPROTEIN"/>
    <property type="match status" value="1"/>
</dbReference>
<dbReference type="Proteomes" id="UP000238882">
    <property type="component" value="Unassembled WGS sequence"/>
</dbReference>
<keyword evidence="1 4" id="KW-0349">Heme</keyword>
<dbReference type="Gene3D" id="1.10.760.10">
    <property type="entry name" value="Cytochrome c-like domain"/>
    <property type="match status" value="1"/>
</dbReference>
<dbReference type="PROSITE" id="PS51007">
    <property type="entry name" value="CYTC"/>
    <property type="match status" value="1"/>
</dbReference>
<comment type="caution">
    <text evidence="7">The sequence shown here is derived from an EMBL/GenBank/DDBJ whole genome shotgun (WGS) entry which is preliminary data.</text>
</comment>
<dbReference type="AlphaFoldDB" id="A0A2S7WL84"/>
<evidence type="ECO:0000256" key="5">
    <source>
        <dbReference type="SAM" id="SignalP"/>
    </source>
</evidence>
<dbReference type="Pfam" id="PF13442">
    <property type="entry name" value="Cytochrome_CBB3"/>
    <property type="match status" value="1"/>
</dbReference>
<evidence type="ECO:0000313" key="7">
    <source>
        <dbReference type="EMBL" id="PQJ78364.1"/>
    </source>
</evidence>
<proteinExistence type="predicted"/>
<protein>
    <recommendedName>
        <fullName evidence="6">Cytochrome c domain-containing protein</fullName>
    </recommendedName>
</protein>
<dbReference type="GO" id="GO:0046872">
    <property type="term" value="F:metal ion binding"/>
    <property type="evidence" value="ECO:0007669"/>
    <property type="project" value="UniProtKB-KW"/>
</dbReference>
<feature type="chain" id="PRO_5015783218" description="Cytochrome c domain-containing protein" evidence="5">
    <location>
        <begin position="23"/>
        <end position="114"/>
    </location>
</feature>
<gene>
    <name evidence="7" type="ORF">BTO18_03785</name>
</gene>
<evidence type="ECO:0000313" key="8">
    <source>
        <dbReference type="Proteomes" id="UP000238882"/>
    </source>
</evidence>
<evidence type="ECO:0000256" key="3">
    <source>
        <dbReference type="ARBA" id="ARBA00023004"/>
    </source>
</evidence>
<name>A0A2S7WL84_9FLAO</name>
<dbReference type="InterPro" id="IPR009056">
    <property type="entry name" value="Cyt_c-like_dom"/>
</dbReference>
<dbReference type="GO" id="GO:0020037">
    <property type="term" value="F:heme binding"/>
    <property type="evidence" value="ECO:0007669"/>
    <property type="project" value="InterPro"/>
</dbReference>
<keyword evidence="8" id="KW-1185">Reference proteome</keyword>
<organism evidence="7 8">
    <name type="scientific">Polaribacter porphyrae</name>
    <dbReference type="NCBI Taxonomy" id="1137780"/>
    <lineage>
        <taxon>Bacteria</taxon>
        <taxon>Pseudomonadati</taxon>
        <taxon>Bacteroidota</taxon>
        <taxon>Flavobacteriia</taxon>
        <taxon>Flavobacteriales</taxon>
        <taxon>Flavobacteriaceae</taxon>
    </lineage>
</organism>
<reference evidence="7 8" key="1">
    <citation type="submission" date="2016-12" db="EMBL/GenBank/DDBJ databases">
        <title>Trade-off between light-utilization and light-protection in marine flavobacteria.</title>
        <authorList>
            <person name="Kumagai Y."/>
            <person name="Yoshizawa S."/>
            <person name="Kogure K."/>
            <person name="Iwasaki W."/>
        </authorList>
    </citation>
    <scope>NUCLEOTIDE SEQUENCE [LARGE SCALE GENOMIC DNA]</scope>
    <source>
        <strain evidence="7 8">NBRC 108759</strain>
    </source>
</reference>
<keyword evidence="3 4" id="KW-0408">Iron</keyword>